<proteinExistence type="predicted"/>
<organism evidence="4 5">
    <name type="scientific">Mycobacterium intracellulare subsp. chimaera</name>
    <dbReference type="NCBI Taxonomy" id="222805"/>
    <lineage>
        <taxon>Bacteria</taxon>
        <taxon>Bacillati</taxon>
        <taxon>Actinomycetota</taxon>
        <taxon>Actinomycetes</taxon>
        <taxon>Mycobacteriales</taxon>
        <taxon>Mycobacteriaceae</taxon>
        <taxon>Mycobacterium</taxon>
        <taxon>Mycobacterium avium complex (MAC)</taxon>
    </lineage>
</organism>
<dbReference type="SUPFAM" id="SSF56801">
    <property type="entry name" value="Acetyl-CoA synthetase-like"/>
    <property type="match status" value="1"/>
</dbReference>
<dbReference type="Proteomes" id="UP001529272">
    <property type="component" value="Unassembled WGS sequence"/>
</dbReference>
<comment type="caution">
    <text evidence="4">The sequence shown here is derived from an EMBL/GenBank/DDBJ whole genome shotgun (WGS) entry which is preliminary data.</text>
</comment>
<evidence type="ECO:0000259" key="3">
    <source>
        <dbReference type="Pfam" id="PF14535"/>
    </source>
</evidence>
<sequence length="454" mass="51647">MNARNDRYWNRATQTAPREVLDQMHLKRIQHLVDLAYECSPLHRRLYDDAGIKPSDIRTWDDYYHRLPFTDKDDYMAEQEQHGYGGLALEQRDWQQYFHTSGTTGRFMNEVMTHYDMHKAGSQYCYGLWDYGIRRTDSMFFCFDFGMWIGLWSFYWGARNLGLTIISGGGLSGRDRVRKIMELRPTIVCGTPTYLLHLADIAQAEGIDIRGAGVRMLAGGGEAGFAVPLTRRKLAEAWGTDRIYDAYGVGEALFIAQSCREWAGGVHVIEDVCHAYAADPDTGEPVRDPDVVGENVITSYTRLAQPFIKYRTHDLVRLDPNPDHGCGWSWGHYRGSVLGRTDFMVTIRGVNVFPTAVENLIGDIPGFSNHYELHISRREGMDRMLIKVESAVADADRDFLNHRLASHLYTHLGVHLEAEVLAPGALPRYQLKAKRIFDHREPADRPQIAFGGKA</sequence>
<dbReference type="EMBL" id="JASZZX010000013">
    <property type="protein sequence ID" value="MDM3927506.1"/>
    <property type="molecule type" value="Genomic_DNA"/>
</dbReference>
<dbReference type="Pfam" id="PF00501">
    <property type="entry name" value="AMP-binding"/>
    <property type="match status" value="1"/>
</dbReference>
<reference evidence="5" key="2">
    <citation type="submission" date="2023-06" db="EMBL/GenBank/DDBJ databases">
        <title>Itaconate inhibition of nontuberculous mycobacteria.</title>
        <authorList>
            <person name="Spilker T."/>
        </authorList>
    </citation>
    <scope>NUCLEOTIDE SEQUENCE [LARGE SCALE GENOMIC DNA]</scope>
    <source>
        <strain evidence="5">FLAC1071</strain>
    </source>
</reference>
<dbReference type="PANTHER" id="PTHR43845:SF1">
    <property type="entry name" value="BLR5969 PROTEIN"/>
    <property type="match status" value="1"/>
</dbReference>
<dbReference type="InterPro" id="IPR045851">
    <property type="entry name" value="AMP-bd_C_sf"/>
</dbReference>
<evidence type="ECO:0000256" key="1">
    <source>
        <dbReference type="SAM" id="Phobius"/>
    </source>
</evidence>
<dbReference type="Gene3D" id="3.30.300.30">
    <property type="match status" value="1"/>
</dbReference>
<dbReference type="InterPro" id="IPR042099">
    <property type="entry name" value="ANL_N_sf"/>
</dbReference>
<name>A0ABT7P306_MYCIT</name>
<protein>
    <submittedName>
        <fullName evidence="4">AMP-binding protein</fullName>
    </submittedName>
</protein>
<keyword evidence="1" id="KW-1133">Transmembrane helix</keyword>
<dbReference type="InterPro" id="IPR000873">
    <property type="entry name" value="AMP-dep_synth/lig_dom"/>
</dbReference>
<feature type="domain" description="AMP-dependent ligase C-terminal" evidence="3">
    <location>
        <begin position="349"/>
        <end position="440"/>
    </location>
</feature>
<dbReference type="RefSeq" id="WP_289114783.1">
    <property type="nucleotide sequence ID" value="NZ_JASZZX010000013.1"/>
</dbReference>
<dbReference type="PANTHER" id="PTHR43845">
    <property type="entry name" value="BLR5969 PROTEIN"/>
    <property type="match status" value="1"/>
</dbReference>
<dbReference type="Pfam" id="PF14535">
    <property type="entry name" value="AMP-binding_C_2"/>
    <property type="match status" value="1"/>
</dbReference>
<keyword evidence="5" id="KW-1185">Reference proteome</keyword>
<feature type="transmembrane region" description="Helical" evidence="1">
    <location>
        <begin position="139"/>
        <end position="158"/>
    </location>
</feature>
<reference evidence="4 5" key="1">
    <citation type="submission" date="2023-06" db="EMBL/GenBank/DDBJ databases">
        <title>Itaconate inhibition of nontuberculous mycobacteria.</title>
        <authorList>
            <person name="Breen P."/>
            <person name="Zimbric M."/>
            <person name="Caverly L."/>
        </authorList>
    </citation>
    <scope>NUCLEOTIDE SEQUENCE [LARGE SCALE GENOMIC DNA]</scope>
    <source>
        <strain evidence="4 5">FLAC1071</strain>
    </source>
</reference>
<feature type="domain" description="AMP-dependent synthetase/ligase" evidence="2">
    <location>
        <begin position="95"/>
        <end position="298"/>
    </location>
</feature>
<dbReference type="Gene3D" id="3.40.50.12780">
    <property type="entry name" value="N-terminal domain of ligase-like"/>
    <property type="match status" value="1"/>
</dbReference>
<evidence type="ECO:0000313" key="5">
    <source>
        <dbReference type="Proteomes" id="UP001529272"/>
    </source>
</evidence>
<gene>
    <name evidence="4" type="ORF">QRB35_15955</name>
</gene>
<keyword evidence="1" id="KW-0812">Transmembrane</keyword>
<accession>A0ABT7P306</accession>
<dbReference type="InterPro" id="IPR028154">
    <property type="entry name" value="AMP-dep_Lig_C"/>
</dbReference>
<keyword evidence="1" id="KW-0472">Membrane</keyword>
<evidence type="ECO:0000259" key="2">
    <source>
        <dbReference type="Pfam" id="PF00501"/>
    </source>
</evidence>
<evidence type="ECO:0000313" key="4">
    <source>
        <dbReference type="EMBL" id="MDM3927506.1"/>
    </source>
</evidence>